<feature type="domain" description="YjiS-like" evidence="1">
    <location>
        <begin position="34"/>
        <end position="66"/>
    </location>
</feature>
<gene>
    <name evidence="2" type="ORF">RC74_16960</name>
</gene>
<keyword evidence="3" id="KW-1185">Reference proteome</keyword>
<dbReference type="EMBL" id="CP014327">
    <property type="protein sequence ID" value="AML52728.1"/>
    <property type="molecule type" value="Genomic_DNA"/>
</dbReference>
<dbReference type="KEGG" id="hat:RC74_16960"/>
<dbReference type="Proteomes" id="UP000070371">
    <property type="component" value="Chromosome"/>
</dbReference>
<dbReference type="Pfam" id="PF06568">
    <property type="entry name" value="YjiS-like"/>
    <property type="match status" value="1"/>
</dbReference>
<proteinExistence type="predicted"/>
<reference evidence="2 3" key="1">
    <citation type="submission" date="2016-02" db="EMBL/GenBank/DDBJ databases">
        <title>Complete genome sequence of Halocynthiibacter arcticus PAMC 20958t from arctic marine sediment.</title>
        <authorList>
            <person name="Lee Y.M."/>
            <person name="Baek K."/>
            <person name="Lee H.K."/>
            <person name="Shin S.C."/>
        </authorList>
    </citation>
    <scope>NUCLEOTIDE SEQUENCE [LARGE SCALE GENOMIC DNA]</scope>
    <source>
        <strain evidence="2">PAMC 20958</strain>
    </source>
</reference>
<dbReference type="AlphaFoldDB" id="A0A126V333"/>
<sequence>MTIAPASHAQPLHYLQSRKNIPALGLIALRVAVTITLWDQRARTRRSLNTMTNSDLKDIGITRGEALTEARRPFWKE</sequence>
<protein>
    <recommendedName>
        <fullName evidence="1">YjiS-like domain-containing protein</fullName>
    </recommendedName>
</protein>
<name>A0A126V333_9RHOB</name>
<evidence type="ECO:0000259" key="1">
    <source>
        <dbReference type="Pfam" id="PF06568"/>
    </source>
</evidence>
<dbReference type="OrthoDB" id="8005167at2"/>
<dbReference type="RefSeq" id="WP_039003527.1">
    <property type="nucleotide sequence ID" value="NZ_CP014327.1"/>
</dbReference>
<accession>A0A126V333</accession>
<organism evidence="2 3">
    <name type="scientific">Falsihalocynthiibacter arcticus</name>
    <dbReference type="NCBI Taxonomy" id="1579316"/>
    <lineage>
        <taxon>Bacteria</taxon>
        <taxon>Pseudomonadati</taxon>
        <taxon>Pseudomonadota</taxon>
        <taxon>Alphaproteobacteria</taxon>
        <taxon>Rhodobacterales</taxon>
        <taxon>Roseobacteraceae</taxon>
        <taxon>Falsihalocynthiibacter</taxon>
    </lineage>
</organism>
<evidence type="ECO:0000313" key="3">
    <source>
        <dbReference type="Proteomes" id="UP000070371"/>
    </source>
</evidence>
<evidence type="ECO:0000313" key="2">
    <source>
        <dbReference type="EMBL" id="AML52728.1"/>
    </source>
</evidence>
<dbReference type="STRING" id="1579316.RC74_16960"/>
<dbReference type="InterPro" id="IPR009506">
    <property type="entry name" value="YjiS-like"/>
</dbReference>